<dbReference type="InterPro" id="IPR008271">
    <property type="entry name" value="Ser/Thr_kinase_AS"/>
</dbReference>
<comment type="catalytic activity">
    <reaction evidence="12">
        <text>L-seryl-[protein] + ATP = O-phospho-L-seryl-[protein] + ADP + H(+)</text>
        <dbReference type="Rhea" id="RHEA:17989"/>
        <dbReference type="Rhea" id="RHEA-COMP:9863"/>
        <dbReference type="Rhea" id="RHEA-COMP:11604"/>
        <dbReference type="ChEBI" id="CHEBI:15378"/>
        <dbReference type="ChEBI" id="CHEBI:29999"/>
        <dbReference type="ChEBI" id="CHEBI:30616"/>
        <dbReference type="ChEBI" id="CHEBI:83421"/>
        <dbReference type="ChEBI" id="CHEBI:456216"/>
        <dbReference type="EC" id="2.7.11.1"/>
    </reaction>
</comment>
<dbReference type="FunFam" id="1.10.510.10:FF:000543">
    <property type="entry name" value="Serine/threonine-protein kinase CDL1-like"/>
    <property type="match status" value="1"/>
</dbReference>
<dbReference type="PROSITE" id="PS50011">
    <property type="entry name" value="PROTEIN_KINASE_DOM"/>
    <property type="match status" value="1"/>
</dbReference>
<evidence type="ECO:0000259" key="16">
    <source>
        <dbReference type="PROSITE" id="PS50011"/>
    </source>
</evidence>
<gene>
    <name evidence="17" type="ORF">Cni_G14620</name>
</gene>
<feature type="region of interest" description="Disordered" evidence="15">
    <location>
        <begin position="382"/>
        <end position="415"/>
    </location>
</feature>
<keyword evidence="18" id="KW-1185">Reference proteome</keyword>
<dbReference type="SUPFAM" id="SSF56112">
    <property type="entry name" value="Protein kinase-like (PK-like)"/>
    <property type="match status" value="1"/>
</dbReference>
<dbReference type="PROSITE" id="PS00107">
    <property type="entry name" value="PROTEIN_KINASE_ATP"/>
    <property type="match status" value="1"/>
</dbReference>
<dbReference type="GO" id="GO:0005524">
    <property type="term" value="F:ATP binding"/>
    <property type="evidence" value="ECO:0007669"/>
    <property type="project" value="UniProtKB-UniRule"/>
</dbReference>
<feature type="binding site" evidence="13">
    <location>
        <position position="127"/>
    </location>
    <ligand>
        <name>ATP</name>
        <dbReference type="ChEBI" id="CHEBI:30616"/>
    </ligand>
</feature>
<evidence type="ECO:0000256" key="8">
    <source>
        <dbReference type="ARBA" id="ARBA00022840"/>
    </source>
</evidence>
<evidence type="ECO:0000256" key="13">
    <source>
        <dbReference type="PROSITE-ProRule" id="PRU10141"/>
    </source>
</evidence>
<evidence type="ECO:0000256" key="9">
    <source>
        <dbReference type="ARBA" id="ARBA00023136"/>
    </source>
</evidence>
<dbReference type="Gene3D" id="3.30.200.20">
    <property type="entry name" value="Phosphorylase Kinase, domain 1"/>
    <property type="match status" value="1"/>
</dbReference>
<dbReference type="Gene3D" id="1.10.510.10">
    <property type="entry name" value="Transferase(Phosphotransferase) domain 1"/>
    <property type="match status" value="1"/>
</dbReference>
<name>A0AAQ3KC10_9LILI</name>
<comment type="subcellular location">
    <subcellularLocation>
        <location evidence="1">Cell membrane</location>
        <topology evidence="1">Lipid-anchor</topology>
    </subcellularLocation>
</comment>
<sequence length="415" mass="46080">MSCFPCFSSGRRETSSRIEDTAGAQSSSGFRGDSSGEHRDFCLYLSFCLFLKYWEYFGEICLLYMRPEGGKKVSSLGEEKNNCAMGFSFRDLAIATQNFKEANLIGEGGFGRVYRGRLDSGEVVAIKQLNREGLQGNKEFLVEVLMLIVLRHPNLVSLIGYCADGDERLLVYEYMPKGSLEDHLFDPPLCNPPLDWNTRIKIAVGVGKGLTYLHDVANPPVIYRDMKAANVLLDNDFNPKLSDFGLAKLGPVGDNTHVSTRVMGTYGYCAPDYAMSGKLTLKSDVYSFGVLLLELITGRRAFDSSKVGPQQKLMTWSRPFLSDRRKFHQLADPALQGHYPPRAFHQLVVIISMCLQEQAHVRPIIADVVVALNHVASQPYVPESDSKIMSPPPPSSPSVTPSRGHRNGRKSLGRV</sequence>
<keyword evidence="6 13" id="KW-0547">Nucleotide-binding</keyword>
<dbReference type="Proteomes" id="UP001327560">
    <property type="component" value="Chromosome 4"/>
</dbReference>
<evidence type="ECO:0000256" key="10">
    <source>
        <dbReference type="ARBA" id="ARBA00023288"/>
    </source>
</evidence>
<dbReference type="PANTHER" id="PTHR47985">
    <property type="entry name" value="OS07G0668900 PROTEIN"/>
    <property type="match status" value="1"/>
</dbReference>
<keyword evidence="5" id="KW-0808">Transferase</keyword>
<evidence type="ECO:0000256" key="15">
    <source>
        <dbReference type="SAM" id="MobiDB-lite"/>
    </source>
</evidence>
<keyword evidence="8 13" id="KW-0067">ATP-binding</keyword>
<dbReference type="GO" id="GO:0005886">
    <property type="term" value="C:plasma membrane"/>
    <property type="evidence" value="ECO:0007669"/>
    <property type="project" value="UniProtKB-SubCell"/>
</dbReference>
<feature type="domain" description="Protein kinase" evidence="16">
    <location>
        <begin position="99"/>
        <end position="381"/>
    </location>
</feature>
<dbReference type="SMART" id="SM00220">
    <property type="entry name" value="S_TKc"/>
    <property type="match status" value="1"/>
</dbReference>
<dbReference type="FunFam" id="3.30.200.20:FF:000244">
    <property type="entry name" value="Serine/threonine-protein kinase CDL1-like"/>
    <property type="match status" value="1"/>
</dbReference>
<evidence type="ECO:0000256" key="4">
    <source>
        <dbReference type="ARBA" id="ARBA00022527"/>
    </source>
</evidence>
<keyword evidence="10" id="KW-0449">Lipoprotein</keyword>
<dbReference type="InterPro" id="IPR011009">
    <property type="entry name" value="Kinase-like_dom_sf"/>
</dbReference>
<evidence type="ECO:0000256" key="1">
    <source>
        <dbReference type="ARBA" id="ARBA00004193"/>
    </source>
</evidence>
<evidence type="ECO:0000313" key="18">
    <source>
        <dbReference type="Proteomes" id="UP001327560"/>
    </source>
</evidence>
<dbReference type="PROSITE" id="PS00108">
    <property type="entry name" value="PROTEIN_KINASE_ST"/>
    <property type="match status" value="1"/>
</dbReference>
<comment type="catalytic activity">
    <reaction evidence="11">
        <text>L-threonyl-[protein] + ATP = O-phospho-L-threonyl-[protein] + ADP + H(+)</text>
        <dbReference type="Rhea" id="RHEA:46608"/>
        <dbReference type="Rhea" id="RHEA-COMP:11060"/>
        <dbReference type="Rhea" id="RHEA-COMP:11605"/>
        <dbReference type="ChEBI" id="CHEBI:15378"/>
        <dbReference type="ChEBI" id="CHEBI:30013"/>
        <dbReference type="ChEBI" id="CHEBI:30616"/>
        <dbReference type="ChEBI" id="CHEBI:61977"/>
        <dbReference type="ChEBI" id="CHEBI:456216"/>
        <dbReference type="EC" id="2.7.11.1"/>
    </reaction>
</comment>
<comment type="similarity">
    <text evidence="14">Belongs to the protein kinase superfamily.</text>
</comment>
<dbReference type="PANTHER" id="PTHR47985:SF3">
    <property type="entry name" value="SERINE_THREONINE-PROTEIN KINASE PBL21-RELATED"/>
    <property type="match status" value="1"/>
</dbReference>
<accession>A0AAQ3KC10</accession>
<feature type="compositionally biased region" description="Basic residues" evidence="15">
    <location>
        <begin position="403"/>
        <end position="415"/>
    </location>
</feature>
<dbReference type="AlphaFoldDB" id="A0AAQ3KC10"/>
<keyword evidence="4 14" id="KW-0723">Serine/threonine-protein kinase</keyword>
<evidence type="ECO:0000256" key="3">
    <source>
        <dbReference type="ARBA" id="ARBA00022475"/>
    </source>
</evidence>
<evidence type="ECO:0000256" key="7">
    <source>
        <dbReference type="ARBA" id="ARBA00022777"/>
    </source>
</evidence>
<evidence type="ECO:0000256" key="12">
    <source>
        <dbReference type="ARBA" id="ARBA00048679"/>
    </source>
</evidence>
<dbReference type="InterPro" id="IPR000719">
    <property type="entry name" value="Prot_kinase_dom"/>
</dbReference>
<keyword evidence="7 17" id="KW-0418">Kinase</keyword>
<evidence type="ECO:0000256" key="14">
    <source>
        <dbReference type="RuleBase" id="RU000304"/>
    </source>
</evidence>
<evidence type="ECO:0000256" key="2">
    <source>
        <dbReference type="ARBA" id="ARBA00012513"/>
    </source>
</evidence>
<feature type="compositionally biased region" description="Basic and acidic residues" evidence="15">
    <location>
        <begin position="10"/>
        <end position="20"/>
    </location>
</feature>
<dbReference type="InterPro" id="IPR017441">
    <property type="entry name" value="Protein_kinase_ATP_BS"/>
</dbReference>
<protein>
    <recommendedName>
        <fullName evidence="2">non-specific serine/threonine protein kinase</fullName>
        <ecNumber evidence="2">2.7.11.1</ecNumber>
    </recommendedName>
</protein>
<dbReference type="EC" id="2.7.11.1" evidence="2"/>
<reference evidence="17 18" key="1">
    <citation type="submission" date="2023-10" db="EMBL/GenBank/DDBJ databases">
        <title>Chromosome-scale genome assembly provides insights into flower coloration mechanisms of Canna indica.</title>
        <authorList>
            <person name="Li C."/>
        </authorList>
    </citation>
    <scope>NUCLEOTIDE SEQUENCE [LARGE SCALE GENOMIC DNA]</scope>
    <source>
        <tissue evidence="17">Flower</tissue>
    </source>
</reference>
<dbReference type="Pfam" id="PF00069">
    <property type="entry name" value="Pkinase"/>
    <property type="match status" value="1"/>
</dbReference>
<organism evidence="17 18">
    <name type="scientific">Canna indica</name>
    <name type="common">Indian-shot</name>
    <dbReference type="NCBI Taxonomy" id="4628"/>
    <lineage>
        <taxon>Eukaryota</taxon>
        <taxon>Viridiplantae</taxon>
        <taxon>Streptophyta</taxon>
        <taxon>Embryophyta</taxon>
        <taxon>Tracheophyta</taxon>
        <taxon>Spermatophyta</taxon>
        <taxon>Magnoliopsida</taxon>
        <taxon>Liliopsida</taxon>
        <taxon>Zingiberales</taxon>
        <taxon>Cannaceae</taxon>
        <taxon>Canna</taxon>
    </lineage>
</organism>
<proteinExistence type="inferred from homology"/>
<evidence type="ECO:0000256" key="11">
    <source>
        <dbReference type="ARBA" id="ARBA00047899"/>
    </source>
</evidence>
<evidence type="ECO:0000256" key="6">
    <source>
        <dbReference type="ARBA" id="ARBA00022741"/>
    </source>
</evidence>
<keyword evidence="3" id="KW-1003">Cell membrane</keyword>
<evidence type="ECO:0000256" key="5">
    <source>
        <dbReference type="ARBA" id="ARBA00022679"/>
    </source>
</evidence>
<feature type="region of interest" description="Disordered" evidence="15">
    <location>
        <begin position="1"/>
        <end position="35"/>
    </location>
</feature>
<keyword evidence="9" id="KW-0472">Membrane</keyword>
<dbReference type="GO" id="GO:0004674">
    <property type="term" value="F:protein serine/threonine kinase activity"/>
    <property type="evidence" value="ECO:0007669"/>
    <property type="project" value="UniProtKB-KW"/>
</dbReference>
<evidence type="ECO:0000313" key="17">
    <source>
        <dbReference type="EMBL" id="WOL05889.1"/>
    </source>
</evidence>
<dbReference type="EMBL" id="CP136893">
    <property type="protein sequence ID" value="WOL05889.1"/>
    <property type="molecule type" value="Genomic_DNA"/>
</dbReference>
<dbReference type="CDD" id="cd14066">
    <property type="entry name" value="STKc_IRAK"/>
    <property type="match status" value="1"/>
</dbReference>